<name>A0ABU0ID98_9HYPH</name>
<sequence>MTGRDKQAALAAGLILVLFGLGVFLMPKLVLWIGDYSPALAAAAGALVLLSFFIVLWLRARYQRRHPEK</sequence>
<feature type="transmembrane region" description="Helical" evidence="1">
    <location>
        <begin position="39"/>
        <end position="60"/>
    </location>
</feature>
<dbReference type="Proteomes" id="UP001235269">
    <property type="component" value="Unassembled WGS sequence"/>
</dbReference>
<keyword evidence="3" id="KW-1185">Reference proteome</keyword>
<dbReference type="InterPro" id="IPR036259">
    <property type="entry name" value="MFS_trans_sf"/>
</dbReference>
<dbReference type="EMBL" id="JAUSWH010000007">
    <property type="protein sequence ID" value="MDQ0456225.1"/>
    <property type="molecule type" value="Genomic_DNA"/>
</dbReference>
<reference evidence="2 3" key="1">
    <citation type="submission" date="2023-07" db="EMBL/GenBank/DDBJ databases">
        <title>Genomic Encyclopedia of Type Strains, Phase IV (KMG-IV): sequencing the most valuable type-strain genomes for metagenomic binning, comparative biology and taxonomic classification.</title>
        <authorList>
            <person name="Goeker M."/>
        </authorList>
    </citation>
    <scope>NUCLEOTIDE SEQUENCE [LARGE SCALE GENOMIC DNA]</scope>
    <source>
        <strain evidence="2 3">DSM 100301</strain>
    </source>
</reference>
<comment type="caution">
    <text evidence="2">The sequence shown here is derived from an EMBL/GenBank/DDBJ whole genome shotgun (WGS) entry which is preliminary data.</text>
</comment>
<evidence type="ECO:0000313" key="3">
    <source>
        <dbReference type="Proteomes" id="UP001235269"/>
    </source>
</evidence>
<keyword evidence="1" id="KW-0812">Transmembrane</keyword>
<protein>
    <submittedName>
        <fullName evidence="2">Uncharacterized membrane protein YbhN (UPF0104 family)</fullName>
    </submittedName>
</protein>
<evidence type="ECO:0000313" key="2">
    <source>
        <dbReference type="EMBL" id="MDQ0456225.1"/>
    </source>
</evidence>
<organism evidence="2 3">
    <name type="scientific">Rhizobium paknamense</name>
    <dbReference type="NCBI Taxonomy" id="1206817"/>
    <lineage>
        <taxon>Bacteria</taxon>
        <taxon>Pseudomonadati</taxon>
        <taxon>Pseudomonadota</taxon>
        <taxon>Alphaproteobacteria</taxon>
        <taxon>Hyphomicrobiales</taxon>
        <taxon>Rhizobiaceae</taxon>
        <taxon>Rhizobium/Agrobacterium group</taxon>
        <taxon>Rhizobium</taxon>
    </lineage>
</organism>
<evidence type="ECO:0000256" key="1">
    <source>
        <dbReference type="SAM" id="Phobius"/>
    </source>
</evidence>
<keyword evidence="1" id="KW-0472">Membrane</keyword>
<proteinExistence type="predicted"/>
<feature type="transmembrane region" description="Helical" evidence="1">
    <location>
        <begin position="12"/>
        <end position="33"/>
    </location>
</feature>
<dbReference type="SUPFAM" id="SSF103473">
    <property type="entry name" value="MFS general substrate transporter"/>
    <property type="match status" value="1"/>
</dbReference>
<accession>A0ABU0ID98</accession>
<dbReference type="RefSeq" id="WP_307158420.1">
    <property type="nucleotide sequence ID" value="NZ_JAUSWH010000007.1"/>
</dbReference>
<keyword evidence="1" id="KW-1133">Transmembrane helix</keyword>
<gene>
    <name evidence="2" type="ORF">QO005_002566</name>
</gene>